<dbReference type="InterPro" id="IPR004358">
    <property type="entry name" value="Sig_transdc_His_kin-like_C"/>
</dbReference>
<evidence type="ECO:0000256" key="6">
    <source>
        <dbReference type="ARBA" id="ARBA00023012"/>
    </source>
</evidence>
<evidence type="ECO:0000313" key="9">
    <source>
        <dbReference type="EMBL" id="OCK43582.1"/>
    </source>
</evidence>
<dbReference type="Pfam" id="PF02518">
    <property type="entry name" value="HATPase_c"/>
    <property type="match status" value="1"/>
</dbReference>
<keyword evidence="4" id="KW-0808">Transferase</keyword>
<gene>
    <name evidence="9" type="ORF">BA195_02450</name>
</gene>
<dbReference type="OrthoDB" id="9813151at2"/>
<accession>A0A1B9Y1A7</accession>
<evidence type="ECO:0000256" key="7">
    <source>
        <dbReference type="SAM" id="Phobius"/>
    </source>
</evidence>
<dbReference type="RefSeq" id="WP_068702085.1">
    <property type="nucleotide sequence ID" value="NZ_JAUOSG010000001.1"/>
</dbReference>
<dbReference type="InterPro" id="IPR003594">
    <property type="entry name" value="HATPase_dom"/>
</dbReference>
<keyword evidence="7" id="KW-1133">Transmembrane helix</keyword>
<dbReference type="SUPFAM" id="SSF47384">
    <property type="entry name" value="Homodimeric domain of signal transducing histidine kinase"/>
    <property type="match status" value="1"/>
</dbReference>
<evidence type="ECO:0000313" key="10">
    <source>
        <dbReference type="Proteomes" id="UP000093186"/>
    </source>
</evidence>
<evidence type="ECO:0000259" key="8">
    <source>
        <dbReference type="PROSITE" id="PS50109"/>
    </source>
</evidence>
<protein>
    <recommendedName>
        <fullName evidence="2">histidine kinase</fullName>
        <ecNumber evidence="2">2.7.13.3</ecNumber>
    </recommendedName>
</protein>
<evidence type="ECO:0000256" key="1">
    <source>
        <dbReference type="ARBA" id="ARBA00000085"/>
    </source>
</evidence>
<evidence type="ECO:0000256" key="2">
    <source>
        <dbReference type="ARBA" id="ARBA00012438"/>
    </source>
</evidence>
<dbReference type="GO" id="GO:0016036">
    <property type="term" value="P:cellular response to phosphate starvation"/>
    <property type="evidence" value="ECO:0007669"/>
    <property type="project" value="TreeGrafter"/>
</dbReference>
<name>A0A1B9Y1A7_9FLAO</name>
<dbReference type="InterPro" id="IPR036097">
    <property type="entry name" value="HisK_dim/P_sf"/>
</dbReference>
<keyword evidence="6" id="KW-0902">Two-component regulatory system</keyword>
<dbReference type="EC" id="2.7.13.3" evidence="2"/>
<dbReference type="Gene3D" id="3.30.565.10">
    <property type="entry name" value="Histidine kinase-like ATPase, C-terminal domain"/>
    <property type="match status" value="1"/>
</dbReference>
<dbReference type="PRINTS" id="PR00344">
    <property type="entry name" value="BCTRLSENSOR"/>
</dbReference>
<organism evidence="9 10">
    <name type="scientific">Tenacibaculum soleae</name>
    <dbReference type="NCBI Taxonomy" id="447689"/>
    <lineage>
        <taxon>Bacteria</taxon>
        <taxon>Pseudomonadati</taxon>
        <taxon>Bacteroidota</taxon>
        <taxon>Flavobacteriia</taxon>
        <taxon>Flavobacteriales</taxon>
        <taxon>Flavobacteriaceae</taxon>
        <taxon>Tenacibaculum</taxon>
    </lineage>
</organism>
<keyword evidence="7" id="KW-0472">Membrane</keyword>
<dbReference type="AlphaFoldDB" id="A0A1B9Y1A7"/>
<dbReference type="Gene3D" id="1.10.287.130">
    <property type="match status" value="1"/>
</dbReference>
<dbReference type="PANTHER" id="PTHR45453:SF1">
    <property type="entry name" value="PHOSPHATE REGULON SENSOR PROTEIN PHOR"/>
    <property type="match status" value="1"/>
</dbReference>
<dbReference type="GO" id="GO:0000155">
    <property type="term" value="F:phosphorelay sensor kinase activity"/>
    <property type="evidence" value="ECO:0007669"/>
    <property type="project" value="InterPro"/>
</dbReference>
<evidence type="ECO:0000256" key="5">
    <source>
        <dbReference type="ARBA" id="ARBA00022777"/>
    </source>
</evidence>
<dbReference type="PROSITE" id="PS50109">
    <property type="entry name" value="HIS_KIN"/>
    <property type="match status" value="1"/>
</dbReference>
<dbReference type="InterPro" id="IPR050351">
    <property type="entry name" value="BphY/WalK/GraS-like"/>
</dbReference>
<dbReference type="GO" id="GO:0004721">
    <property type="term" value="F:phosphoprotein phosphatase activity"/>
    <property type="evidence" value="ECO:0007669"/>
    <property type="project" value="TreeGrafter"/>
</dbReference>
<dbReference type="InterPro" id="IPR036890">
    <property type="entry name" value="HATPase_C_sf"/>
</dbReference>
<dbReference type="PANTHER" id="PTHR45453">
    <property type="entry name" value="PHOSPHATE REGULON SENSOR PROTEIN PHOR"/>
    <property type="match status" value="1"/>
</dbReference>
<dbReference type="GO" id="GO:0005886">
    <property type="term" value="C:plasma membrane"/>
    <property type="evidence" value="ECO:0007669"/>
    <property type="project" value="TreeGrafter"/>
</dbReference>
<reference evidence="9 10" key="1">
    <citation type="submission" date="2016-06" db="EMBL/GenBank/DDBJ databases">
        <title>Draft Genome Sequence of Tenacibaculum soleae UCD-KL19.</title>
        <authorList>
            <person name="Eisen J.A."/>
            <person name="Coil D.A."/>
            <person name="Lujan K.M."/>
        </authorList>
    </citation>
    <scope>NUCLEOTIDE SEQUENCE [LARGE SCALE GENOMIC DNA]</scope>
    <source>
        <strain evidence="9 10">UCD-KL19</strain>
    </source>
</reference>
<dbReference type="FunFam" id="3.30.565.10:FF:000006">
    <property type="entry name" value="Sensor histidine kinase WalK"/>
    <property type="match status" value="1"/>
</dbReference>
<feature type="domain" description="Histidine kinase" evidence="8">
    <location>
        <begin position="127"/>
        <end position="347"/>
    </location>
</feature>
<feature type="transmembrane region" description="Helical" evidence="7">
    <location>
        <begin position="12"/>
        <end position="33"/>
    </location>
</feature>
<keyword evidence="5 9" id="KW-0418">Kinase</keyword>
<evidence type="ECO:0000256" key="4">
    <source>
        <dbReference type="ARBA" id="ARBA00022679"/>
    </source>
</evidence>
<comment type="catalytic activity">
    <reaction evidence="1">
        <text>ATP + protein L-histidine = ADP + protein N-phospho-L-histidine.</text>
        <dbReference type="EC" id="2.7.13.3"/>
    </reaction>
</comment>
<keyword evidence="10" id="KW-1185">Reference proteome</keyword>
<dbReference type="Proteomes" id="UP000093186">
    <property type="component" value="Unassembled WGS sequence"/>
</dbReference>
<dbReference type="SMART" id="SM00387">
    <property type="entry name" value="HATPase_c"/>
    <property type="match status" value="1"/>
</dbReference>
<dbReference type="SMART" id="SM00388">
    <property type="entry name" value="HisKA"/>
    <property type="match status" value="1"/>
</dbReference>
<sequence>MNKIKKTYRYALWSAFYSTSISIIIALLSYFLLINRMGISAIIIFGIVMFIASFFIIQYRAEYFIYQRIKKLYQDISILDVNDLERKTVTTDVEELTKSVQKYVEERSKEIAILTQRDSFRRDFLGNVAHELKTPLFTVQGYILTLIEGAADDEEIRSKYLSRANKGVERLTSIIKDLDMIAKLETEGMKMNVETFNILELIQNVFDLFEMKAKKRNITLTFDRIYDFPHFVKGDIERIEQVLINLIVNSIKYGKVGGVTRVSIESYNPNKFIIKITDDGEGIKEEHISRLFERFYRVDQSRSREQGGSGLGLSIVKHIIEAHNETILLKSDFGKGSEFSFTLEKMM</sequence>
<dbReference type="STRING" id="447689.BA195_02450"/>
<dbReference type="InterPro" id="IPR005467">
    <property type="entry name" value="His_kinase_dom"/>
</dbReference>
<dbReference type="CDD" id="cd00075">
    <property type="entry name" value="HATPase"/>
    <property type="match status" value="1"/>
</dbReference>
<keyword evidence="3" id="KW-0597">Phosphoprotein</keyword>
<dbReference type="CDD" id="cd00082">
    <property type="entry name" value="HisKA"/>
    <property type="match status" value="1"/>
</dbReference>
<dbReference type="Pfam" id="PF00512">
    <property type="entry name" value="HisKA"/>
    <property type="match status" value="1"/>
</dbReference>
<feature type="transmembrane region" description="Helical" evidence="7">
    <location>
        <begin position="39"/>
        <end position="61"/>
    </location>
</feature>
<dbReference type="SUPFAM" id="SSF55874">
    <property type="entry name" value="ATPase domain of HSP90 chaperone/DNA topoisomerase II/histidine kinase"/>
    <property type="match status" value="1"/>
</dbReference>
<dbReference type="InterPro" id="IPR003661">
    <property type="entry name" value="HisK_dim/P_dom"/>
</dbReference>
<dbReference type="EMBL" id="MAKX01000001">
    <property type="protein sequence ID" value="OCK43582.1"/>
    <property type="molecule type" value="Genomic_DNA"/>
</dbReference>
<comment type="caution">
    <text evidence="9">The sequence shown here is derived from an EMBL/GenBank/DDBJ whole genome shotgun (WGS) entry which is preliminary data.</text>
</comment>
<evidence type="ECO:0000256" key="3">
    <source>
        <dbReference type="ARBA" id="ARBA00022553"/>
    </source>
</evidence>
<keyword evidence="7" id="KW-0812">Transmembrane</keyword>
<proteinExistence type="predicted"/>